<dbReference type="InterPro" id="IPR018114">
    <property type="entry name" value="TRYPSIN_HIS"/>
</dbReference>
<dbReference type="RefSeq" id="WP_270877449.1">
    <property type="nucleotide sequence ID" value="NZ_JAQFVF010000001.1"/>
</dbReference>
<evidence type="ECO:0000256" key="1">
    <source>
        <dbReference type="ARBA" id="ARBA00022825"/>
    </source>
</evidence>
<keyword evidence="3" id="KW-1185">Reference proteome</keyword>
<keyword evidence="1" id="KW-0378">Hydrolase</keyword>
<sequence>MLEQNNIKLAEVSTNIIDQKVDVYVQDLDESKKNILNKLFNADAIRVFKGKPMVDNLSSFDKFRPLQAGVEIRTTDLEYSCTIGFLATDNNSSSTFLVTAGHCMHSTGEQWGQGSPMYELVATATRKVYSGSVDAAAMKVADITNLSPKAFAYGTSAFTTFKYSQAADADTVGDTVCSSQGRANITQCGILQTKSFSGKTEDGVAFSNLRKVNFKSISGDSGSPMWAGFTLMGVLKGNAGDDYVVYSHIANVNRLLSVTPVLGY</sequence>
<gene>
    <name evidence="2" type="ORF">ACFPOG_05365</name>
</gene>
<dbReference type="Gene3D" id="2.40.10.10">
    <property type="entry name" value="Trypsin-like serine proteases"/>
    <property type="match status" value="2"/>
</dbReference>
<name>A0ABW0K504_9BACL</name>
<organism evidence="2 3">
    <name type="scientific">Paenibacillus aestuarii</name>
    <dbReference type="NCBI Taxonomy" id="516965"/>
    <lineage>
        <taxon>Bacteria</taxon>
        <taxon>Bacillati</taxon>
        <taxon>Bacillota</taxon>
        <taxon>Bacilli</taxon>
        <taxon>Bacillales</taxon>
        <taxon>Paenibacillaceae</taxon>
        <taxon>Paenibacillus</taxon>
    </lineage>
</organism>
<evidence type="ECO:0000313" key="3">
    <source>
        <dbReference type="Proteomes" id="UP001596044"/>
    </source>
</evidence>
<dbReference type="SUPFAM" id="SSF50494">
    <property type="entry name" value="Trypsin-like serine proteases"/>
    <property type="match status" value="1"/>
</dbReference>
<dbReference type="InterPro" id="IPR043504">
    <property type="entry name" value="Peptidase_S1_PA_chymotrypsin"/>
</dbReference>
<keyword evidence="1" id="KW-0720">Serine protease</keyword>
<proteinExistence type="predicted"/>
<dbReference type="Proteomes" id="UP001596044">
    <property type="component" value="Unassembled WGS sequence"/>
</dbReference>
<dbReference type="InterPro" id="IPR009003">
    <property type="entry name" value="Peptidase_S1_PA"/>
</dbReference>
<evidence type="ECO:0008006" key="4">
    <source>
        <dbReference type="Google" id="ProtNLM"/>
    </source>
</evidence>
<keyword evidence="1" id="KW-0645">Protease</keyword>
<protein>
    <recommendedName>
        <fullName evidence="4">Serine protease</fullName>
    </recommendedName>
</protein>
<evidence type="ECO:0000313" key="2">
    <source>
        <dbReference type="EMBL" id="MFC5447676.1"/>
    </source>
</evidence>
<accession>A0ABW0K504</accession>
<dbReference type="EMBL" id="JBHSMJ010000009">
    <property type="protein sequence ID" value="MFC5447676.1"/>
    <property type="molecule type" value="Genomic_DNA"/>
</dbReference>
<reference evidence="3" key="1">
    <citation type="journal article" date="2019" name="Int. J. Syst. Evol. Microbiol.">
        <title>The Global Catalogue of Microorganisms (GCM) 10K type strain sequencing project: providing services to taxonomists for standard genome sequencing and annotation.</title>
        <authorList>
            <consortium name="The Broad Institute Genomics Platform"/>
            <consortium name="The Broad Institute Genome Sequencing Center for Infectious Disease"/>
            <person name="Wu L."/>
            <person name="Ma J."/>
        </authorList>
    </citation>
    <scope>NUCLEOTIDE SEQUENCE [LARGE SCALE GENOMIC DNA]</scope>
    <source>
        <strain evidence="3">KACC 11904</strain>
    </source>
</reference>
<comment type="caution">
    <text evidence="2">The sequence shown here is derived from an EMBL/GenBank/DDBJ whole genome shotgun (WGS) entry which is preliminary data.</text>
</comment>
<dbReference type="PROSITE" id="PS00134">
    <property type="entry name" value="TRYPSIN_HIS"/>
    <property type="match status" value="1"/>
</dbReference>